<evidence type="ECO:0000313" key="1">
    <source>
        <dbReference type="EMBL" id="MBB5837732.1"/>
    </source>
</evidence>
<dbReference type="InterPro" id="IPR029058">
    <property type="entry name" value="AB_hydrolase_fold"/>
</dbReference>
<name>A0A7W9J9P1_9ACTN</name>
<organism evidence="1 2">
    <name type="scientific">Kribbella italica</name>
    <dbReference type="NCBI Taxonomy" id="1540520"/>
    <lineage>
        <taxon>Bacteria</taxon>
        <taxon>Bacillati</taxon>
        <taxon>Actinomycetota</taxon>
        <taxon>Actinomycetes</taxon>
        <taxon>Propionibacteriales</taxon>
        <taxon>Kribbellaceae</taxon>
        <taxon>Kribbella</taxon>
    </lineage>
</organism>
<protein>
    <submittedName>
        <fullName evidence="1">Pimeloyl-ACP methyl ester carboxylesterase</fullName>
    </submittedName>
</protein>
<evidence type="ECO:0000313" key="2">
    <source>
        <dbReference type="Proteomes" id="UP000549971"/>
    </source>
</evidence>
<dbReference type="Gene3D" id="3.40.50.1820">
    <property type="entry name" value="alpha/beta hydrolase"/>
    <property type="match status" value="1"/>
</dbReference>
<keyword evidence="2" id="KW-1185">Reference proteome</keyword>
<dbReference type="EMBL" id="JACHMY010000001">
    <property type="protein sequence ID" value="MBB5837732.1"/>
    <property type="molecule type" value="Genomic_DNA"/>
</dbReference>
<gene>
    <name evidence="1" type="ORF">HDA39_004466</name>
</gene>
<dbReference type="AlphaFoldDB" id="A0A7W9J9P1"/>
<dbReference type="Proteomes" id="UP000549971">
    <property type="component" value="Unassembled WGS sequence"/>
</dbReference>
<reference evidence="1 2" key="1">
    <citation type="submission" date="2020-08" db="EMBL/GenBank/DDBJ databases">
        <title>Sequencing the genomes of 1000 actinobacteria strains.</title>
        <authorList>
            <person name="Klenk H.-P."/>
        </authorList>
    </citation>
    <scope>NUCLEOTIDE SEQUENCE [LARGE SCALE GENOMIC DNA]</scope>
    <source>
        <strain evidence="1 2">DSM 28967</strain>
    </source>
</reference>
<dbReference type="SUPFAM" id="SSF53474">
    <property type="entry name" value="alpha/beta-Hydrolases"/>
    <property type="match status" value="1"/>
</dbReference>
<accession>A0A7W9J9P1</accession>
<proteinExistence type="predicted"/>
<comment type="caution">
    <text evidence="1">The sequence shown here is derived from an EMBL/GenBank/DDBJ whole genome shotgun (WGS) entry which is preliminary data.</text>
</comment>
<sequence>MAVILVHGGLWDRTDAAMFWHAPGIVAGLEAVGLDVVAPDRVRRPVDWRQEVGELGRLLTSAAEPVTLVGASNGCTVAVLLAADYPEAVGRLLLAWPATGDDPEVSGRARAGLLERGASGAVADGLLAGETLRGVTDAQLVSLGEYRGPWRPGLPIGVLPSVPENPSHQRKTVDALLRLMPSAVELPGSPEPPRPDFGPHRDRLVAVLGAFAGGGQAGR</sequence>